<evidence type="ECO:0000256" key="1">
    <source>
        <dbReference type="SAM" id="MobiDB-lite"/>
    </source>
</evidence>
<dbReference type="InterPro" id="IPR021109">
    <property type="entry name" value="Peptidase_aspartic_dom_sf"/>
</dbReference>
<proteinExistence type="predicted"/>
<accession>A0A8J5YCK8</accession>
<dbReference type="EMBL" id="JAHUZN010000008">
    <property type="protein sequence ID" value="KAG8486633.1"/>
    <property type="molecule type" value="Genomic_DNA"/>
</dbReference>
<feature type="region of interest" description="Disordered" evidence="1">
    <location>
        <begin position="306"/>
        <end position="326"/>
    </location>
</feature>
<sequence length="558" mass="63107">MAENQDNPLPPVIAADPVNQNPAPRIMYDYAKPNLTGTKSSIVRLADKDPNTHLANFLKLCDTFKINGISNDAICLRLFPFSLRNKAKQWLNLLPRGSITTWEQMIEKFLLKYFSPAKTAKLRNDISSFVQMDLETLYDAWERYKDSLRRCPHYGLPLWLLVQTFYNGVNPSIRQLIDAAAGGTLNNKTPEEAYEFMKEMSLNNYQWQVIRTKPKKAAGVFNLDAVTMLSNQVELLNKKIDGLYGSTQVHPVMRCDSNGGAHNTDYPSFNPSTEEEQIHYMGKNFRPQNNPYNNTYNARWRNHPNFSWGGQGNQRPQHPLGFQQPPYQQEKKSNLEKMLTKFITIPNAVKFLKEILANKRKLDEASHVELNAVCSAILQNKLPNKLKDPGSFTIPCLIVSLDVNNALANLGASINAMPYKMFKQLGLGKPKQTRMSIQLADKTIRFPRGIIEDVLVKIDKFIFPIDFVVLDMEEDSDVPLILGRPLLATEELLLILVQVRDKVLLDAADPHVATSEPNGAIPFTVLNIFPYGTVEVQWPTRPGHTGVVTYPNPIPSSE</sequence>
<dbReference type="CDD" id="cd00303">
    <property type="entry name" value="retropepsin_like"/>
    <property type="match status" value="1"/>
</dbReference>
<dbReference type="OrthoDB" id="1305128at2759"/>
<evidence type="ECO:0000313" key="4">
    <source>
        <dbReference type="Proteomes" id="UP000701853"/>
    </source>
</evidence>
<reference evidence="3 4" key="1">
    <citation type="journal article" date="2021" name="bioRxiv">
        <title>The Gossypium anomalum genome as a resource for cotton improvement and evolutionary analysis of hybrid incompatibility.</title>
        <authorList>
            <person name="Grover C.E."/>
            <person name="Yuan D."/>
            <person name="Arick M.A."/>
            <person name="Miller E.R."/>
            <person name="Hu G."/>
            <person name="Peterson D.G."/>
            <person name="Wendel J.F."/>
            <person name="Udall J.A."/>
        </authorList>
    </citation>
    <scope>NUCLEOTIDE SEQUENCE [LARGE SCALE GENOMIC DNA]</scope>
    <source>
        <strain evidence="3">JFW-Udall</strain>
        <tissue evidence="3">Leaf</tissue>
    </source>
</reference>
<keyword evidence="4" id="KW-1185">Reference proteome</keyword>
<evidence type="ECO:0000313" key="3">
    <source>
        <dbReference type="EMBL" id="KAG8486633.1"/>
    </source>
</evidence>
<protein>
    <recommendedName>
        <fullName evidence="2">Retrotransposon gag domain-containing protein</fullName>
    </recommendedName>
</protein>
<dbReference type="PANTHER" id="PTHR33067:SF35">
    <property type="entry name" value="ASPARTIC PEPTIDASE DDI1-TYPE DOMAIN-CONTAINING PROTEIN"/>
    <property type="match status" value="1"/>
</dbReference>
<evidence type="ECO:0000259" key="2">
    <source>
        <dbReference type="Pfam" id="PF03732"/>
    </source>
</evidence>
<dbReference type="Gene3D" id="2.40.70.10">
    <property type="entry name" value="Acid Proteases"/>
    <property type="match status" value="1"/>
</dbReference>
<gene>
    <name evidence="3" type="ORF">CXB51_020062</name>
</gene>
<dbReference type="Proteomes" id="UP000701853">
    <property type="component" value="Chromosome 8"/>
</dbReference>
<name>A0A8J5YCK8_9ROSI</name>
<dbReference type="AlphaFoldDB" id="A0A8J5YCK8"/>
<comment type="caution">
    <text evidence="3">The sequence shown here is derived from an EMBL/GenBank/DDBJ whole genome shotgun (WGS) entry which is preliminary data.</text>
</comment>
<feature type="domain" description="Retrotransposon gag" evidence="2">
    <location>
        <begin position="77"/>
        <end position="171"/>
    </location>
</feature>
<dbReference type="InterPro" id="IPR005162">
    <property type="entry name" value="Retrotrans_gag_dom"/>
</dbReference>
<dbReference type="PANTHER" id="PTHR33067">
    <property type="entry name" value="RNA-DIRECTED DNA POLYMERASE-RELATED"/>
    <property type="match status" value="1"/>
</dbReference>
<organism evidence="3 4">
    <name type="scientific">Gossypium anomalum</name>
    <dbReference type="NCBI Taxonomy" id="47600"/>
    <lineage>
        <taxon>Eukaryota</taxon>
        <taxon>Viridiplantae</taxon>
        <taxon>Streptophyta</taxon>
        <taxon>Embryophyta</taxon>
        <taxon>Tracheophyta</taxon>
        <taxon>Spermatophyta</taxon>
        <taxon>Magnoliopsida</taxon>
        <taxon>eudicotyledons</taxon>
        <taxon>Gunneridae</taxon>
        <taxon>Pentapetalae</taxon>
        <taxon>rosids</taxon>
        <taxon>malvids</taxon>
        <taxon>Malvales</taxon>
        <taxon>Malvaceae</taxon>
        <taxon>Malvoideae</taxon>
        <taxon>Gossypium</taxon>
    </lineage>
</organism>
<dbReference type="Pfam" id="PF03732">
    <property type="entry name" value="Retrotrans_gag"/>
    <property type="match status" value="1"/>
</dbReference>